<dbReference type="Pfam" id="PF09234">
    <property type="entry name" value="DUF1963"/>
    <property type="match status" value="1"/>
</dbReference>
<dbReference type="RefSeq" id="WP_163059260.1">
    <property type="nucleotide sequence ID" value="NZ_JAAGLI010000605.1"/>
</dbReference>
<dbReference type="AlphaFoldDB" id="A0A6L9QJW7"/>
<reference evidence="2 3" key="1">
    <citation type="submission" date="2020-01" db="EMBL/GenBank/DDBJ databases">
        <title>Insect and environment-associated Actinomycetes.</title>
        <authorList>
            <person name="Currrie C."/>
            <person name="Chevrette M."/>
            <person name="Carlson C."/>
            <person name="Stubbendieck R."/>
            <person name="Wendt-Pienkowski E."/>
        </authorList>
    </citation>
    <scope>NUCLEOTIDE SEQUENCE [LARGE SCALE GENOMIC DNA]</scope>
    <source>
        <strain evidence="2 3">SID10258</strain>
    </source>
</reference>
<sequence>MTRTTPPRPVDIAAVFPEIAPLARTATRLHPRPGSPGVHDSSVGGPLLWPSDEPWPVCEQDHEDEDPEGFSRLDVERQRRRVLSAAWGRIRRDDRRFDFLPEERAELRRLDERDKTADPGTPATMLAVAQLYLKDVPDLVGPPGTDVLQLLWCPRDHDPSYAPEIMLRWRRSADVTDVLAEQPEPEVMEYEYLPNACVLHPEQVTEYPYSDLLPSDLRERLRAWEETSGHRYFYELSIATGWKVGGYSAWNLTDPYPMVCDCGADMELLMRVDSSEWDGNESWRPVEDSGPESEFHEHPSRANPVEVVIGRGYSLWIFVCPVSFEHPPQTSMQ</sequence>
<proteinExistence type="predicted"/>
<dbReference type="InterPro" id="IPR035948">
    <property type="entry name" value="YwqG-like_sf"/>
</dbReference>
<dbReference type="InterPro" id="IPR015315">
    <property type="entry name" value="DUF1963"/>
</dbReference>
<accession>A0A6L9QJW7</accession>
<name>A0A6L9QJW7_9ACTN</name>
<feature type="region of interest" description="Disordered" evidence="1">
    <location>
        <begin position="278"/>
        <end position="300"/>
    </location>
</feature>
<dbReference type="EMBL" id="JAAGLI010000605">
    <property type="protein sequence ID" value="NEA25376.1"/>
    <property type="molecule type" value="Genomic_DNA"/>
</dbReference>
<evidence type="ECO:0008006" key="4">
    <source>
        <dbReference type="Google" id="ProtNLM"/>
    </source>
</evidence>
<gene>
    <name evidence="2" type="ORF">G3I70_23230</name>
</gene>
<feature type="region of interest" description="Disordered" evidence="1">
    <location>
        <begin position="26"/>
        <end position="68"/>
    </location>
</feature>
<organism evidence="2 3">
    <name type="scientific">Actinomadura bangladeshensis</name>
    <dbReference type="NCBI Taxonomy" id="453573"/>
    <lineage>
        <taxon>Bacteria</taxon>
        <taxon>Bacillati</taxon>
        <taxon>Actinomycetota</taxon>
        <taxon>Actinomycetes</taxon>
        <taxon>Streptosporangiales</taxon>
        <taxon>Thermomonosporaceae</taxon>
        <taxon>Actinomadura</taxon>
    </lineage>
</organism>
<evidence type="ECO:0000256" key="1">
    <source>
        <dbReference type="SAM" id="MobiDB-lite"/>
    </source>
</evidence>
<dbReference type="Proteomes" id="UP000475532">
    <property type="component" value="Unassembled WGS sequence"/>
</dbReference>
<dbReference type="Gene3D" id="2.30.320.10">
    <property type="entry name" value="YwqG-like"/>
    <property type="match status" value="1"/>
</dbReference>
<evidence type="ECO:0000313" key="2">
    <source>
        <dbReference type="EMBL" id="NEA25376.1"/>
    </source>
</evidence>
<evidence type="ECO:0000313" key="3">
    <source>
        <dbReference type="Proteomes" id="UP000475532"/>
    </source>
</evidence>
<comment type="caution">
    <text evidence="2">The sequence shown here is derived from an EMBL/GenBank/DDBJ whole genome shotgun (WGS) entry which is preliminary data.</text>
</comment>
<dbReference type="SUPFAM" id="SSF103032">
    <property type="entry name" value="Hypothetical protein YwqG"/>
    <property type="match status" value="1"/>
</dbReference>
<protein>
    <recommendedName>
        <fullName evidence="4">DUF1963 domain-containing protein</fullName>
    </recommendedName>
</protein>